<dbReference type="Gene3D" id="3.30.1490.20">
    <property type="entry name" value="ATP-grasp fold, A domain"/>
    <property type="match status" value="1"/>
</dbReference>
<dbReference type="Gene3D" id="3.30.470.20">
    <property type="entry name" value="ATP-grasp fold, B domain"/>
    <property type="match status" value="1"/>
</dbReference>
<gene>
    <name evidence="5" type="ORF">TEK04_14535</name>
</gene>
<evidence type="ECO:0000256" key="3">
    <source>
        <dbReference type="PROSITE-ProRule" id="PRU00409"/>
    </source>
</evidence>
<reference evidence="5 6" key="1">
    <citation type="submission" date="2024-03" db="EMBL/GenBank/DDBJ databases">
        <title>Draft genome sequence of Klenkia sp. LSe6-5.</title>
        <authorList>
            <person name="Duangmal K."/>
            <person name="Chantavorakit T."/>
        </authorList>
    </citation>
    <scope>NUCLEOTIDE SEQUENCE [LARGE SCALE GENOMIC DNA]</scope>
    <source>
        <strain evidence="5 6">LSe6-5</strain>
    </source>
</reference>
<dbReference type="RefSeq" id="WP_336405067.1">
    <property type="nucleotide sequence ID" value="NZ_JBAPLU010000015.1"/>
</dbReference>
<keyword evidence="6" id="KW-1185">Reference proteome</keyword>
<comment type="similarity">
    <text evidence="1">Belongs to the D-alanine--D-alanine ligase family.</text>
</comment>
<evidence type="ECO:0000313" key="5">
    <source>
        <dbReference type="EMBL" id="MEI4272942.1"/>
    </source>
</evidence>
<dbReference type="PROSITE" id="PS50975">
    <property type="entry name" value="ATP_GRASP"/>
    <property type="match status" value="1"/>
</dbReference>
<feature type="domain" description="ATP-grasp" evidence="4">
    <location>
        <begin position="122"/>
        <end position="339"/>
    </location>
</feature>
<comment type="caution">
    <text evidence="5">The sequence shown here is derived from an EMBL/GenBank/DDBJ whole genome shotgun (WGS) entry which is preliminary data.</text>
</comment>
<dbReference type="EMBL" id="JBAPLU010000015">
    <property type="protein sequence ID" value="MEI4272942.1"/>
    <property type="molecule type" value="Genomic_DNA"/>
</dbReference>
<sequence length="349" mass="36470">MSRVLHLVGSPTSAFMDDLSRLYAADCLAHVGGEHEHVVAHVSPDGSWRFPASLGELDAALPVPLGEALTRLAALDVDVALPQMFCIPGMTSYRALLDVLGIPFVGNTADVMALGAHKARARAVVAVAGVRVPAGEVLAPGERPTLAPPLVVKPVDADNSHGITLVTDAADLPAALAAAWAESTHARGGVRGQGGVLVEEFVPLGREVRCGVVVRDGALVALPLEEYGLSVDHPVRTAEDKIVRADDGTLGLMAKDTPTVWTVDPADPVTAPVHESALACHTALGCRDYSLFDFRVDPDGVPWFLEAGLYNSFARQSVIPTMARAAGTELPELFADAVAAALARGRGRS</sequence>
<dbReference type="InterPro" id="IPR013815">
    <property type="entry name" value="ATP_grasp_subdomain_1"/>
</dbReference>
<dbReference type="InterPro" id="IPR011761">
    <property type="entry name" value="ATP-grasp"/>
</dbReference>
<evidence type="ECO:0000259" key="4">
    <source>
        <dbReference type="PROSITE" id="PS50975"/>
    </source>
</evidence>
<evidence type="ECO:0000313" key="6">
    <source>
        <dbReference type="Proteomes" id="UP001361570"/>
    </source>
</evidence>
<organism evidence="5 6">
    <name type="scientific">Klenkia sesuvii</name>
    <dbReference type="NCBI Taxonomy" id="3103137"/>
    <lineage>
        <taxon>Bacteria</taxon>
        <taxon>Bacillati</taxon>
        <taxon>Actinomycetota</taxon>
        <taxon>Actinomycetes</taxon>
        <taxon>Geodermatophilales</taxon>
        <taxon>Geodermatophilaceae</taxon>
        <taxon>Klenkia</taxon>
    </lineage>
</organism>
<dbReference type="PANTHER" id="PTHR23132:SF23">
    <property type="entry name" value="D-ALANINE--D-ALANINE LIGASE B"/>
    <property type="match status" value="1"/>
</dbReference>
<name>A0ABU8DY41_9ACTN</name>
<dbReference type="PANTHER" id="PTHR23132">
    <property type="entry name" value="D-ALANINE--D-ALANINE LIGASE"/>
    <property type="match status" value="1"/>
</dbReference>
<keyword evidence="3" id="KW-0067">ATP-binding</keyword>
<keyword evidence="3" id="KW-0547">Nucleotide-binding</keyword>
<dbReference type="Proteomes" id="UP001361570">
    <property type="component" value="Unassembled WGS sequence"/>
</dbReference>
<proteinExistence type="inferred from homology"/>
<evidence type="ECO:0000256" key="1">
    <source>
        <dbReference type="ARBA" id="ARBA00010871"/>
    </source>
</evidence>
<dbReference type="Pfam" id="PF07478">
    <property type="entry name" value="Dala_Dala_lig_C"/>
    <property type="match status" value="1"/>
</dbReference>
<keyword evidence="2" id="KW-0436">Ligase</keyword>
<accession>A0ABU8DY41</accession>
<dbReference type="Gene3D" id="3.40.50.20">
    <property type="match status" value="1"/>
</dbReference>
<evidence type="ECO:0000256" key="2">
    <source>
        <dbReference type="ARBA" id="ARBA00022598"/>
    </source>
</evidence>
<protein>
    <recommendedName>
        <fullName evidence="4">ATP-grasp domain-containing protein</fullName>
    </recommendedName>
</protein>
<dbReference type="SUPFAM" id="SSF56059">
    <property type="entry name" value="Glutathione synthetase ATP-binding domain-like"/>
    <property type="match status" value="1"/>
</dbReference>
<dbReference type="InterPro" id="IPR011095">
    <property type="entry name" value="Dala_Dala_lig_C"/>
</dbReference>